<keyword evidence="1" id="KW-0812">Transmembrane</keyword>
<dbReference type="Proteomes" id="UP000232693">
    <property type="component" value="Chromosome"/>
</dbReference>
<dbReference type="GO" id="GO:0016740">
    <property type="term" value="F:transferase activity"/>
    <property type="evidence" value="ECO:0007669"/>
    <property type="project" value="UniProtKB-KW"/>
</dbReference>
<keyword evidence="2" id="KW-0808">Transferase</keyword>
<name>A0A2K9ANP0_9GAMM</name>
<evidence type="ECO:0000313" key="2">
    <source>
        <dbReference type="EMBL" id="AUD79232.1"/>
    </source>
</evidence>
<accession>A0A2K9ANP0</accession>
<feature type="transmembrane region" description="Helical" evidence="1">
    <location>
        <begin position="34"/>
        <end position="56"/>
    </location>
</feature>
<keyword evidence="1" id="KW-1133">Transmembrane helix</keyword>
<dbReference type="AlphaFoldDB" id="A0A2K9ANP0"/>
<sequence>MQILILTCAFLCGFLIMTIELLGGKILSPYFGGSVYVWGSIITVFMLALSVGYLFGGKLSLNNPNTRKYGIIFMLAAISVVPLTMGHEAVSEWVFDVTDDPRYGSLLASTILFLIPSIILGMVAPYSVRLLVRTAHSSGQTAGFLYFVSTLGSAGGTLATSFYLVLWFKIDHILYGSALILFTLGLIAFFFPQPPLSAAVNSNEHIE</sequence>
<evidence type="ECO:0000256" key="1">
    <source>
        <dbReference type="SAM" id="Phobius"/>
    </source>
</evidence>
<feature type="transmembrane region" description="Helical" evidence="1">
    <location>
        <begin position="68"/>
        <end position="86"/>
    </location>
</feature>
<dbReference type="KEGG" id="kpd:CW740_08230"/>
<dbReference type="SUPFAM" id="SSF103473">
    <property type="entry name" value="MFS general substrate transporter"/>
    <property type="match status" value="1"/>
</dbReference>
<evidence type="ECO:0000313" key="3">
    <source>
        <dbReference type="Proteomes" id="UP000232693"/>
    </source>
</evidence>
<feature type="transmembrane region" description="Helical" evidence="1">
    <location>
        <begin position="106"/>
        <end position="132"/>
    </location>
</feature>
<keyword evidence="1" id="KW-0472">Membrane</keyword>
<keyword evidence="3" id="KW-1185">Reference proteome</keyword>
<reference evidence="2 3" key="1">
    <citation type="submission" date="2017-12" db="EMBL/GenBank/DDBJ databases">
        <title>Kangiella profundi FT102 completed genome.</title>
        <authorList>
            <person name="Xu J."/>
            <person name="Wang J."/>
            <person name="Lu Y."/>
        </authorList>
    </citation>
    <scope>NUCLEOTIDE SEQUENCE [LARGE SCALE GENOMIC DNA]</scope>
    <source>
        <strain evidence="2 3">FT102</strain>
    </source>
</reference>
<dbReference type="EMBL" id="CP025120">
    <property type="protein sequence ID" value="AUD79232.1"/>
    <property type="molecule type" value="Genomic_DNA"/>
</dbReference>
<dbReference type="OrthoDB" id="9761985at2"/>
<feature type="transmembrane region" description="Helical" evidence="1">
    <location>
        <begin position="172"/>
        <end position="191"/>
    </location>
</feature>
<protein>
    <submittedName>
        <fullName evidence="2">Glycosyl transferase</fullName>
    </submittedName>
</protein>
<dbReference type="NCBIfam" id="NF037959">
    <property type="entry name" value="MFS_SpdSyn"/>
    <property type="match status" value="1"/>
</dbReference>
<dbReference type="InterPro" id="IPR036259">
    <property type="entry name" value="MFS_trans_sf"/>
</dbReference>
<gene>
    <name evidence="2" type="ORF">CW740_08230</name>
</gene>
<organism evidence="2 3">
    <name type="scientific">Kangiella profundi</name>
    <dbReference type="NCBI Taxonomy" id="1561924"/>
    <lineage>
        <taxon>Bacteria</taxon>
        <taxon>Pseudomonadati</taxon>
        <taxon>Pseudomonadota</taxon>
        <taxon>Gammaproteobacteria</taxon>
        <taxon>Kangiellales</taxon>
        <taxon>Kangiellaceae</taxon>
        <taxon>Kangiella</taxon>
    </lineage>
</organism>
<proteinExistence type="predicted"/>
<feature type="transmembrane region" description="Helical" evidence="1">
    <location>
        <begin position="144"/>
        <end position="166"/>
    </location>
</feature>